<organism evidence="7 8">
    <name type="scientific">Microvirga guangxiensis</name>
    <dbReference type="NCBI Taxonomy" id="549386"/>
    <lineage>
        <taxon>Bacteria</taxon>
        <taxon>Pseudomonadati</taxon>
        <taxon>Pseudomonadota</taxon>
        <taxon>Alphaproteobacteria</taxon>
        <taxon>Hyphomicrobiales</taxon>
        <taxon>Methylobacteriaceae</taxon>
        <taxon>Microvirga</taxon>
    </lineage>
</organism>
<feature type="transmembrane region" description="Helical" evidence="6">
    <location>
        <begin position="229"/>
        <end position="256"/>
    </location>
</feature>
<keyword evidence="3 6" id="KW-0812">Transmembrane</keyword>
<comment type="subcellular location">
    <subcellularLocation>
        <location evidence="1">Cell membrane</location>
        <topology evidence="1">Multi-pass membrane protein</topology>
    </subcellularLocation>
</comment>
<name>A0A1G5KZU5_9HYPH</name>
<dbReference type="InterPro" id="IPR043428">
    <property type="entry name" value="LivM-like"/>
</dbReference>
<feature type="transmembrane region" description="Helical" evidence="6">
    <location>
        <begin position="112"/>
        <end position="132"/>
    </location>
</feature>
<dbReference type="Pfam" id="PF02653">
    <property type="entry name" value="BPD_transp_2"/>
    <property type="match status" value="1"/>
</dbReference>
<dbReference type="EMBL" id="FMVJ01000013">
    <property type="protein sequence ID" value="SCZ06142.1"/>
    <property type="molecule type" value="Genomic_DNA"/>
</dbReference>
<feature type="transmembrane region" description="Helical" evidence="6">
    <location>
        <begin position="313"/>
        <end position="330"/>
    </location>
</feature>
<gene>
    <name evidence="7" type="ORF">SAMN02927923_03770</name>
</gene>
<proteinExistence type="predicted"/>
<evidence type="ECO:0000256" key="1">
    <source>
        <dbReference type="ARBA" id="ARBA00004651"/>
    </source>
</evidence>
<dbReference type="PANTHER" id="PTHR30482:SF17">
    <property type="entry name" value="ABC TRANSPORTER ATP-BINDING PROTEIN"/>
    <property type="match status" value="1"/>
</dbReference>
<dbReference type="CDD" id="cd06581">
    <property type="entry name" value="TM_PBP1_LivM_like"/>
    <property type="match status" value="1"/>
</dbReference>
<keyword evidence="5 6" id="KW-0472">Membrane</keyword>
<keyword evidence="8" id="KW-1185">Reference proteome</keyword>
<protein>
    <submittedName>
        <fullName evidence="7">Amino acid/amide ABC transporter membrane protein 2, HAAT family</fullName>
    </submittedName>
</protein>
<keyword evidence="2" id="KW-1003">Cell membrane</keyword>
<reference evidence="7 8" key="1">
    <citation type="submission" date="2016-10" db="EMBL/GenBank/DDBJ databases">
        <authorList>
            <person name="de Groot N.N."/>
        </authorList>
    </citation>
    <scope>NUCLEOTIDE SEQUENCE [LARGE SCALE GENOMIC DNA]</scope>
    <source>
        <strain evidence="7 8">CGMCC 1.7666</strain>
    </source>
</reference>
<dbReference type="AlphaFoldDB" id="A0A1G5KZU5"/>
<evidence type="ECO:0000313" key="7">
    <source>
        <dbReference type="EMBL" id="SCZ06142.1"/>
    </source>
</evidence>
<evidence type="ECO:0000256" key="6">
    <source>
        <dbReference type="SAM" id="Phobius"/>
    </source>
</evidence>
<feature type="transmembrane region" description="Helical" evidence="6">
    <location>
        <begin position="86"/>
        <end position="106"/>
    </location>
</feature>
<dbReference type="PANTHER" id="PTHR30482">
    <property type="entry name" value="HIGH-AFFINITY BRANCHED-CHAIN AMINO ACID TRANSPORT SYSTEM PERMEASE"/>
    <property type="match status" value="1"/>
</dbReference>
<sequence>MSKEFLTAIPDGAAGTTADGSLPVRQERRGNVLMNKEFLAFIAVAALLAAVPFTFGSSITFIAMCLAKGLAVLGILILLRAGQVSFGHAMYFAIGAYAAAFLSSAFRGIDMMVLVAAAILASGVAGAIVGVFVTRYRGIFFGMINLAFSMVFYSILEKAFHITGGSDGMRIRRPTLLGMELRRAEFDVAIYYVILVFALLSVWLVWRYLRSPMGEALRAVKSNETRLEYVGLSAKSVLLGGYIASAVLCGLGGVFMGMVQGLATPEHAFWTRSSELVFIAVLGGPAHVAGAFGGTVLFEAVRTYAAALLDDSWQLILGVTLILIILWAPGGMVELFRRFTGRNRVKTVTSGEAGR</sequence>
<evidence type="ECO:0000256" key="4">
    <source>
        <dbReference type="ARBA" id="ARBA00022989"/>
    </source>
</evidence>
<keyword evidence="4 6" id="KW-1133">Transmembrane helix</keyword>
<evidence type="ECO:0000256" key="3">
    <source>
        <dbReference type="ARBA" id="ARBA00022692"/>
    </source>
</evidence>
<feature type="transmembrane region" description="Helical" evidence="6">
    <location>
        <begin position="189"/>
        <end position="209"/>
    </location>
</feature>
<dbReference type="GO" id="GO:0015658">
    <property type="term" value="F:branched-chain amino acid transmembrane transporter activity"/>
    <property type="evidence" value="ECO:0007669"/>
    <property type="project" value="InterPro"/>
</dbReference>
<evidence type="ECO:0000313" key="8">
    <source>
        <dbReference type="Proteomes" id="UP000199569"/>
    </source>
</evidence>
<evidence type="ECO:0000256" key="5">
    <source>
        <dbReference type="ARBA" id="ARBA00023136"/>
    </source>
</evidence>
<accession>A0A1G5KZU5</accession>
<dbReference type="RefSeq" id="WP_244510685.1">
    <property type="nucleotide sequence ID" value="NZ_FMVJ01000013.1"/>
</dbReference>
<feature type="transmembrane region" description="Helical" evidence="6">
    <location>
        <begin position="61"/>
        <end position="79"/>
    </location>
</feature>
<feature type="transmembrane region" description="Helical" evidence="6">
    <location>
        <begin position="38"/>
        <end position="55"/>
    </location>
</feature>
<dbReference type="Proteomes" id="UP000199569">
    <property type="component" value="Unassembled WGS sequence"/>
</dbReference>
<evidence type="ECO:0000256" key="2">
    <source>
        <dbReference type="ARBA" id="ARBA00022475"/>
    </source>
</evidence>
<feature type="transmembrane region" description="Helical" evidence="6">
    <location>
        <begin position="276"/>
        <end position="301"/>
    </location>
</feature>
<dbReference type="GO" id="GO:0005886">
    <property type="term" value="C:plasma membrane"/>
    <property type="evidence" value="ECO:0007669"/>
    <property type="project" value="UniProtKB-SubCell"/>
</dbReference>
<dbReference type="InterPro" id="IPR001851">
    <property type="entry name" value="ABC_transp_permease"/>
</dbReference>
<dbReference type="STRING" id="549386.SAMN02927923_03770"/>